<dbReference type="SUPFAM" id="SSF50129">
    <property type="entry name" value="GroES-like"/>
    <property type="match status" value="1"/>
</dbReference>
<name>A0A0F6SQE8_9CORY</name>
<keyword evidence="3" id="KW-1185">Reference proteome</keyword>
<dbReference type="Pfam" id="PF13602">
    <property type="entry name" value="ADH_zinc_N_2"/>
    <property type="match status" value="1"/>
</dbReference>
<dbReference type="HOGENOM" id="CLU_026673_3_3_11"/>
<dbReference type="Proteomes" id="UP000034037">
    <property type="component" value="Chromosome"/>
</dbReference>
<dbReference type="Pfam" id="PF08240">
    <property type="entry name" value="ADH_N"/>
    <property type="match status" value="1"/>
</dbReference>
<dbReference type="InterPro" id="IPR020843">
    <property type="entry name" value="ER"/>
</dbReference>
<reference evidence="2 3" key="1">
    <citation type="submission" date="2015-04" db="EMBL/GenBank/DDBJ databases">
        <title>Complete Genome Sequence of Brevibacterium flavum ATCC 15168.</title>
        <authorList>
            <person name="Ahn J."/>
            <person name="Park G."/>
            <person name="Jeon W."/>
            <person name="Jang Y."/>
            <person name="Jang M."/>
            <person name="Lee H."/>
            <person name="Lee H."/>
        </authorList>
    </citation>
    <scope>NUCLEOTIDE SEQUENCE [LARGE SCALE GENOMIC DNA]</scope>
    <source>
        <strain evidence="2 3">ATCC 15168</strain>
    </source>
</reference>
<dbReference type="AlphaFoldDB" id="A0A0F6SQE8"/>
<dbReference type="SMART" id="SM00829">
    <property type="entry name" value="PKS_ER"/>
    <property type="match status" value="1"/>
</dbReference>
<accession>A0A0F6SQE8</accession>
<evidence type="ECO:0000313" key="3">
    <source>
        <dbReference type="Proteomes" id="UP000034037"/>
    </source>
</evidence>
<dbReference type="InterPro" id="IPR013154">
    <property type="entry name" value="ADH-like_N"/>
</dbReference>
<dbReference type="PANTHER" id="PTHR11695">
    <property type="entry name" value="ALCOHOL DEHYDROGENASE RELATED"/>
    <property type="match status" value="1"/>
</dbReference>
<organism evidence="2 3">
    <name type="scientific">[Brevibacterium] flavum</name>
    <dbReference type="NCBI Taxonomy" id="92706"/>
    <lineage>
        <taxon>Bacteria</taxon>
        <taxon>Bacillati</taxon>
        <taxon>Actinomycetota</taxon>
        <taxon>Actinomycetes</taxon>
        <taxon>Mycobacteriales</taxon>
        <taxon>Corynebacteriaceae</taxon>
        <taxon>Corynebacterium</taxon>
    </lineage>
</organism>
<dbReference type="EMBL" id="CP011309">
    <property type="protein sequence ID" value="AKF26084.1"/>
    <property type="molecule type" value="Genomic_DNA"/>
</dbReference>
<dbReference type="PANTHER" id="PTHR11695:SF294">
    <property type="entry name" value="RETICULON-4-INTERACTING PROTEIN 1, MITOCHONDRIAL"/>
    <property type="match status" value="1"/>
</dbReference>
<dbReference type="CDD" id="cd05289">
    <property type="entry name" value="MDR_like_2"/>
    <property type="match status" value="1"/>
</dbReference>
<dbReference type="Gene3D" id="3.40.50.720">
    <property type="entry name" value="NAD(P)-binding Rossmann-like Domain"/>
    <property type="match status" value="1"/>
</dbReference>
<feature type="domain" description="Enoyl reductase (ER)" evidence="1">
    <location>
        <begin position="11"/>
        <end position="314"/>
    </location>
</feature>
<evidence type="ECO:0000313" key="2">
    <source>
        <dbReference type="EMBL" id="AKF26084.1"/>
    </source>
</evidence>
<sequence length="316" mass="32245">MTRKIVQRAFGGPEELSLIDAPPLTHADLAPGEVLVAATAASINPIDIMTRTGGGMAAVGIISVPYTPGWDVAGTVEAVGESVEGFDIGQRVMGLLNFPHPGSAYASQVIARAEDLIAVPDNLSDIQAGALPMAAMTAWQAFADTTSVSPGQRVLITGAGGGVGHFAVQIAHHLGAHVVAIASSGKHEWLKSLGADETIDYRDESSVAGLEGSIDVALSLAEGSRHTALRAVKPGGTLIGLGGGAGDIGSDAGAAGIRFEATHVHTQREWLEKVTELAAQGELIPTVSKVFDLASAADAYRAVESGHSTGKIVLAI</sequence>
<evidence type="ECO:0000259" key="1">
    <source>
        <dbReference type="SMART" id="SM00829"/>
    </source>
</evidence>
<dbReference type="Gene3D" id="3.90.180.10">
    <property type="entry name" value="Medium-chain alcohol dehydrogenases, catalytic domain"/>
    <property type="match status" value="1"/>
</dbReference>
<dbReference type="PATRIC" id="fig|92706.3.peg.28"/>
<dbReference type="RefSeq" id="WP_003861024.1">
    <property type="nucleotide sequence ID" value="NZ_CP011309.1"/>
</dbReference>
<dbReference type="InterPro" id="IPR050700">
    <property type="entry name" value="YIM1/Zinc_Alcohol_DH_Fams"/>
</dbReference>
<dbReference type="InterPro" id="IPR036291">
    <property type="entry name" value="NAD(P)-bd_dom_sf"/>
</dbReference>
<dbReference type="GO" id="GO:0016491">
    <property type="term" value="F:oxidoreductase activity"/>
    <property type="evidence" value="ECO:0007669"/>
    <property type="project" value="InterPro"/>
</dbReference>
<dbReference type="SUPFAM" id="SSF51735">
    <property type="entry name" value="NAD(P)-binding Rossmann-fold domains"/>
    <property type="match status" value="1"/>
</dbReference>
<dbReference type="InterPro" id="IPR011032">
    <property type="entry name" value="GroES-like_sf"/>
</dbReference>
<proteinExistence type="predicted"/>
<protein>
    <recommendedName>
        <fullName evidence="1">Enoyl reductase (ER) domain-containing protein</fullName>
    </recommendedName>
</protein>
<gene>
    <name evidence="2" type="ORF">YH66_00145</name>
</gene>